<evidence type="ECO:0000313" key="9">
    <source>
        <dbReference type="Proteomes" id="UP000250043"/>
    </source>
</evidence>
<feature type="region of interest" description="Disordered" evidence="5">
    <location>
        <begin position="300"/>
        <end position="457"/>
    </location>
</feature>
<dbReference type="AlphaFoldDB" id="A0A8E2AJN4"/>
<feature type="compositionally biased region" description="Low complexity" evidence="5">
    <location>
        <begin position="231"/>
        <end position="254"/>
    </location>
</feature>
<feature type="compositionally biased region" description="Basic and acidic residues" evidence="5">
    <location>
        <begin position="441"/>
        <end position="451"/>
    </location>
</feature>
<name>A0A8E2AJN4_9APHY</name>
<comment type="subcellular location">
    <subcellularLocation>
        <location evidence="1">Membrane</location>
        <topology evidence="1">Single-pass membrane protein</topology>
    </subcellularLocation>
</comment>
<sequence length="457" mass="47087">MLALYSLALLPSLVSAYSFSFASTPQQCKNLTIDIAGSGGQPPYNVVVIPFGASPLANNVEVRKIFQVNFTGDATSTSFQLKYPANSQFVAVVSDASGFGSGGTSVAAAVVSSDDSSCFDSTAGVAPLFDFSIVPNNQLVQCATTRIWWQPDNSSMPIDGTPQFHGVIPGGQSFEIPVGALSTVVGEGLGFNWTVPVRTGTTVLLLGGDDRGIGTAGSGFYIVSQGSNSCLNNSSPSSTPGSPAGGSYPTTTSGAGTGSSGGGSHTNVGAIVGGVIGGVVGALALALVLFFVRRRRVQKQAEKERPVDLLQDQDRESDDAHPPQYYEPEPFMVPDPTVASTAPSVSNFGGTAAGGLRPSADRRFSHVSGTTAEGSSAVGGLRLHTPTPDPSASGSTTTRKSPAPPTFRPVNIIQHDDAGPTDAPPEEPETIELPPAYTHIKRTELTPEPREPTPPPA</sequence>
<gene>
    <name evidence="8" type="ORF">OBBRIDRAFT_814944</name>
</gene>
<evidence type="ECO:0000256" key="4">
    <source>
        <dbReference type="ARBA" id="ARBA00023136"/>
    </source>
</evidence>
<feature type="region of interest" description="Disordered" evidence="5">
    <location>
        <begin position="231"/>
        <end position="262"/>
    </location>
</feature>
<protein>
    <submittedName>
        <fullName evidence="8">Uncharacterized protein</fullName>
    </submittedName>
</protein>
<dbReference type="OrthoDB" id="3267813at2759"/>
<keyword evidence="4 6" id="KW-0472">Membrane</keyword>
<evidence type="ECO:0000256" key="6">
    <source>
        <dbReference type="SAM" id="Phobius"/>
    </source>
</evidence>
<accession>A0A8E2AJN4</accession>
<dbReference type="GO" id="GO:0071944">
    <property type="term" value="C:cell periphery"/>
    <property type="evidence" value="ECO:0007669"/>
    <property type="project" value="UniProtKB-ARBA"/>
</dbReference>
<dbReference type="EMBL" id="KV722564">
    <property type="protein sequence ID" value="OCH85773.1"/>
    <property type="molecule type" value="Genomic_DNA"/>
</dbReference>
<evidence type="ECO:0000256" key="3">
    <source>
        <dbReference type="ARBA" id="ARBA00022989"/>
    </source>
</evidence>
<evidence type="ECO:0000313" key="8">
    <source>
        <dbReference type="EMBL" id="OCH85773.1"/>
    </source>
</evidence>
<feature type="chain" id="PRO_5034147612" evidence="7">
    <location>
        <begin position="17"/>
        <end position="457"/>
    </location>
</feature>
<evidence type="ECO:0000256" key="7">
    <source>
        <dbReference type="SAM" id="SignalP"/>
    </source>
</evidence>
<keyword evidence="2 6" id="KW-0812">Transmembrane</keyword>
<feature type="signal peptide" evidence="7">
    <location>
        <begin position="1"/>
        <end position="16"/>
    </location>
</feature>
<feature type="compositionally biased region" description="Polar residues" evidence="5">
    <location>
        <begin position="338"/>
        <end position="349"/>
    </location>
</feature>
<feature type="transmembrane region" description="Helical" evidence="6">
    <location>
        <begin position="268"/>
        <end position="292"/>
    </location>
</feature>
<evidence type="ECO:0000256" key="1">
    <source>
        <dbReference type="ARBA" id="ARBA00004167"/>
    </source>
</evidence>
<keyword evidence="3 6" id="KW-1133">Transmembrane helix</keyword>
<proteinExistence type="predicted"/>
<feature type="compositionally biased region" description="Basic and acidic residues" evidence="5">
    <location>
        <begin position="300"/>
        <end position="321"/>
    </location>
</feature>
<evidence type="ECO:0000256" key="5">
    <source>
        <dbReference type="SAM" id="MobiDB-lite"/>
    </source>
</evidence>
<organism evidence="8 9">
    <name type="scientific">Obba rivulosa</name>
    <dbReference type="NCBI Taxonomy" id="1052685"/>
    <lineage>
        <taxon>Eukaryota</taxon>
        <taxon>Fungi</taxon>
        <taxon>Dikarya</taxon>
        <taxon>Basidiomycota</taxon>
        <taxon>Agaricomycotina</taxon>
        <taxon>Agaricomycetes</taxon>
        <taxon>Polyporales</taxon>
        <taxon>Gelatoporiaceae</taxon>
        <taxon>Obba</taxon>
    </lineage>
</organism>
<dbReference type="GO" id="GO:0016020">
    <property type="term" value="C:membrane"/>
    <property type="evidence" value="ECO:0007669"/>
    <property type="project" value="UniProtKB-SubCell"/>
</dbReference>
<feature type="compositionally biased region" description="Polar residues" evidence="5">
    <location>
        <begin position="390"/>
        <end position="400"/>
    </location>
</feature>
<evidence type="ECO:0000256" key="2">
    <source>
        <dbReference type="ARBA" id="ARBA00022692"/>
    </source>
</evidence>
<reference evidence="8 9" key="1">
    <citation type="submission" date="2016-07" db="EMBL/GenBank/DDBJ databases">
        <title>Draft genome of the white-rot fungus Obba rivulosa 3A-2.</title>
        <authorList>
            <consortium name="DOE Joint Genome Institute"/>
            <person name="Miettinen O."/>
            <person name="Riley R."/>
            <person name="Acob R."/>
            <person name="Barry K."/>
            <person name="Cullen D."/>
            <person name="De Vries R."/>
            <person name="Hainaut M."/>
            <person name="Hatakka A."/>
            <person name="Henrissat B."/>
            <person name="Hilden K."/>
            <person name="Kuo R."/>
            <person name="Labutti K."/>
            <person name="Lipzen A."/>
            <person name="Makela M.R."/>
            <person name="Sandor L."/>
            <person name="Spatafora J.W."/>
            <person name="Grigoriev I.V."/>
            <person name="Hibbett D.S."/>
        </authorList>
    </citation>
    <scope>NUCLEOTIDE SEQUENCE [LARGE SCALE GENOMIC DNA]</scope>
    <source>
        <strain evidence="8 9">3A-2</strain>
    </source>
</reference>
<dbReference type="PANTHER" id="PTHR15549:SF26">
    <property type="entry name" value="AXIAL BUDDING PATTERN PROTEIN 2-RELATED"/>
    <property type="match status" value="1"/>
</dbReference>
<dbReference type="Proteomes" id="UP000250043">
    <property type="component" value="Unassembled WGS sequence"/>
</dbReference>
<dbReference type="InterPro" id="IPR051694">
    <property type="entry name" value="Immunoregulatory_rcpt-like"/>
</dbReference>
<keyword evidence="9" id="KW-1185">Reference proteome</keyword>
<dbReference type="PANTHER" id="PTHR15549">
    <property type="entry name" value="PAIRED IMMUNOGLOBULIN-LIKE TYPE 2 RECEPTOR"/>
    <property type="match status" value="1"/>
</dbReference>
<keyword evidence="7" id="KW-0732">Signal</keyword>